<dbReference type="Pfam" id="PF00582">
    <property type="entry name" value="Usp"/>
    <property type="match status" value="2"/>
</dbReference>
<dbReference type="Proteomes" id="UP001183615">
    <property type="component" value="Unassembled WGS sequence"/>
</dbReference>
<sequence length="282" mass="28995">MPSPVVVGVDGSPESLAAAAWAADEAERRQSPLSLLNAWAVPAAAYPVGVLPETSRRDAAEDLVGRTREDLATRHPGLRIEARVVAERPVTALVDAAAGAGLLAVGSRGLGVIGGFLLGSISSHVVAHAPCPVVAVRATPPAETTEIVLGLKRTGEPAGALVDFAFGVAARRRLPLHVVHAWPAPTPLVSRHRAVPRDHAGPDDALVRDLAAALAPWRSRHPDVSVRETLEPGNAAEALLGPAAGAGLMVVGRRSTRGPRLGGVANALLHHSPAPVAVVPHD</sequence>
<dbReference type="InterPro" id="IPR014729">
    <property type="entry name" value="Rossmann-like_a/b/a_fold"/>
</dbReference>
<keyword evidence="4" id="KW-1185">Reference proteome</keyword>
<reference evidence="4" key="1">
    <citation type="submission" date="2023-07" db="EMBL/GenBank/DDBJ databases">
        <title>30 novel species of actinomycetes from the DSMZ collection.</title>
        <authorList>
            <person name="Nouioui I."/>
        </authorList>
    </citation>
    <scope>NUCLEOTIDE SEQUENCE [LARGE SCALE GENOMIC DNA]</scope>
    <source>
        <strain evidence="4">DSM 41886</strain>
    </source>
</reference>
<dbReference type="SUPFAM" id="SSF52402">
    <property type="entry name" value="Adenine nucleotide alpha hydrolases-like"/>
    <property type="match status" value="2"/>
</dbReference>
<dbReference type="PRINTS" id="PR01438">
    <property type="entry name" value="UNVRSLSTRESS"/>
</dbReference>
<dbReference type="Gene3D" id="3.40.50.620">
    <property type="entry name" value="HUPs"/>
    <property type="match status" value="2"/>
</dbReference>
<evidence type="ECO:0000313" key="3">
    <source>
        <dbReference type="EMBL" id="MDT0443114.1"/>
    </source>
</evidence>
<dbReference type="InterPro" id="IPR006015">
    <property type="entry name" value="Universal_stress_UspA"/>
</dbReference>
<evidence type="ECO:0000259" key="2">
    <source>
        <dbReference type="Pfam" id="PF00582"/>
    </source>
</evidence>
<dbReference type="RefSeq" id="WP_311617496.1">
    <property type="nucleotide sequence ID" value="NZ_JAVREV010000005.1"/>
</dbReference>
<organism evidence="3 4">
    <name type="scientific">Streptomyces johnsoniae</name>
    <dbReference type="NCBI Taxonomy" id="3075532"/>
    <lineage>
        <taxon>Bacteria</taxon>
        <taxon>Bacillati</taxon>
        <taxon>Actinomycetota</taxon>
        <taxon>Actinomycetes</taxon>
        <taxon>Kitasatosporales</taxon>
        <taxon>Streptomycetaceae</taxon>
        <taxon>Streptomyces</taxon>
    </lineage>
</organism>
<feature type="domain" description="UspA" evidence="2">
    <location>
        <begin position="156"/>
        <end position="280"/>
    </location>
</feature>
<proteinExistence type="inferred from homology"/>
<name>A0ABU2S5J7_9ACTN</name>
<dbReference type="PANTHER" id="PTHR46553">
    <property type="entry name" value="ADENINE NUCLEOTIDE ALPHA HYDROLASES-LIKE SUPERFAMILY PROTEIN"/>
    <property type="match status" value="1"/>
</dbReference>
<evidence type="ECO:0000313" key="4">
    <source>
        <dbReference type="Proteomes" id="UP001183615"/>
    </source>
</evidence>
<comment type="similarity">
    <text evidence="1">Belongs to the universal stress protein A family.</text>
</comment>
<dbReference type="EMBL" id="JAVREV010000005">
    <property type="protein sequence ID" value="MDT0443114.1"/>
    <property type="molecule type" value="Genomic_DNA"/>
</dbReference>
<evidence type="ECO:0000256" key="1">
    <source>
        <dbReference type="ARBA" id="ARBA00008791"/>
    </source>
</evidence>
<feature type="domain" description="UspA" evidence="2">
    <location>
        <begin position="4"/>
        <end position="137"/>
    </location>
</feature>
<gene>
    <name evidence="3" type="ORF">RM779_10975</name>
</gene>
<dbReference type="PANTHER" id="PTHR46553:SF3">
    <property type="entry name" value="ADENINE NUCLEOTIDE ALPHA HYDROLASES-LIKE SUPERFAMILY PROTEIN"/>
    <property type="match status" value="1"/>
</dbReference>
<protein>
    <submittedName>
        <fullName evidence="3">Universal stress protein</fullName>
    </submittedName>
</protein>
<accession>A0ABU2S5J7</accession>
<comment type="caution">
    <text evidence="3">The sequence shown here is derived from an EMBL/GenBank/DDBJ whole genome shotgun (WGS) entry which is preliminary data.</text>
</comment>
<dbReference type="InterPro" id="IPR006016">
    <property type="entry name" value="UspA"/>
</dbReference>